<protein>
    <submittedName>
        <fullName evidence="1">Invasion protein IalB</fullName>
    </submittedName>
</protein>
<proteinExistence type="predicted"/>
<comment type="caution">
    <text evidence="1">The sequence shown here is derived from an EMBL/GenBank/DDBJ whole genome shotgun (WGS) entry which is preliminary data.</text>
</comment>
<dbReference type="InterPro" id="IPR010642">
    <property type="entry name" value="Invasion_prot_B"/>
</dbReference>
<evidence type="ECO:0000313" key="1">
    <source>
        <dbReference type="EMBL" id="MDQ0445189.1"/>
    </source>
</evidence>
<dbReference type="Pfam" id="PF06776">
    <property type="entry name" value="IalB"/>
    <property type="match status" value="1"/>
</dbReference>
<sequence>MNIKGCNVRYTIAGICLTLFGGINLLYAQDGDNGIVQPNAIRRSAAPSRSSQSVEKSRVKVLERPAPIAAPQVQTAGTNTPNGAGGNEVTKFQGWVVTCFPPSATGGNRSCIGKMNILKINEDRRPIIFLSVIKSSNSISLAIQTPTSVELKSGVNLQFGQANTRRIDYSSCEAALCTAMVQMDDTLANEFASFPTASAAWTGLGIGEVRVEFALQEARNMMAFLATR</sequence>
<dbReference type="RefSeq" id="WP_238249939.1">
    <property type="nucleotide sequence ID" value="NZ_BPQX01000035.1"/>
</dbReference>
<name>A0ABU0HS70_9HYPH</name>
<keyword evidence="2" id="KW-1185">Reference proteome</keyword>
<accession>A0ABU0HS70</accession>
<organism evidence="1 2">
    <name type="scientific">Methylobacterium persicinum</name>
    <dbReference type="NCBI Taxonomy" id="374426"/>
    <lineage>
        <taxon>Bacteria</taxon>
        <taxon>Pseudomonadati</taxon>
        <taxon>Pseudomonadota</taxon>
        <taxon>Alphaproteobacteria</taxon>
        <taxon>Hyphomicrobiales</taxon>
        <taxon>Methylobacteriaceae</taxon>
        <taxon>Methylobacterium</taxon>
    </lineage>
</organism>
<gene>
    <name evidence="1" type="ORF">QO016_004716</name>
</gene>
<evidence type="ECO:0000313" key="2">
    <source>
        <dbReference type="Proteomes" id="UP001236369"/>
    </source>
</evidence>
<reference evidence="1 2" key="1">
    <citation type="submission" date="2023-07" db="EMBL/GenBank/DDBJ databases">
        <title>Genomic Encyclopedia of Type Strains, Phase IV (KMG-IV): sequencing the most valuable type-strain genomes for metagenomic binning, comparative biology and taxonomic classification.</title>
        <authorList>
            <person name="Goeker M."/>
        </authorList>
    </citation>
    <scope>NUCLEOTIDE SEQUENCE [LARGE SCALE GENOMIC DNA]</scope>
    <source>
        <strain evidence="1 2">DSM 19562</strain>
    </source>
</reference>
<dbReference type="Proteomes" id="UP001236369">
    <property type="component" value="Unassembled WGS sequence"/>
</dbReference>
<dbReference type="EMBL" id="JAUSVV010000022">
    <property type="protein sequence ID" value="MDQ0445189.1"/>
    <property type="molecule type" value="Genomic_DNA"/>
</dbReference>
<dbReference type="Gene3D" id="2.60.40.1880">
    <property type="entry name" value="Invasion associated locus B (IalB) protein"/>
    <property type="match status" value="1"/>
</dbReference>
<dbReference type="InterPro" id="IPR038696">
    <property type="entry name" value="IalB_sf"/>
</dbReference>